<dbReference type="GO" id="GO:0006298">
    <property type="term" value="P:mismatch repair"/>
    <property type="evidence" value="ECO:0007669"/>
    <property type="project" value="InterPro"/>
</dbReference>
<evidence type="ECO:0000313" key="7">
    <source>
        <dbReference type="EMBL" id="HIX53409.1"/>
    </source>
</evidence>
<evidence type="ECO:0000313" key="8">
    <source>
        <dbReference type="Proteomes" id="UP000824156"/>
    </source>
</evidence>
<dbReference type="Proteomes" id="UP000824156">
    <property type="component" value="Unassembled WGS sequence"/>
</dbReference>
<dbReference type="InterPro" id="IPR027417">
    <property type="entry name" value="P-loop_NTPase"/>
</dbReference>
<evidence type="ECO:0000259" key="5">
    <source>
        <dbReference type="SMART" id="SM00533"/>
    </source>
</evidence>
<keyword evidence="4" id="KW-1133">Transmembrane helix</keyword>
<dbReference type="EMBL" id="DXEZ01000002">
    <property type="protein sequence ID" value="HIX53409.1"/>
    <property type="molecule type" value="Genomic_DNA"/>
</dbReference>
<keyword evidence="2" id="KW-0067">ATP-binding</keyword>
<dbReference type="GO" id="GO:0140664">
    <property type="term" value="F:ATP-dependent DNA damage sensor activity"/>
    <property type="evidence" value="ECO:0007669"/>
    <property type="project" value="InterPro"/>
</dbReference>
<dbReference type="SUPFAM" id="SSF48334">
    <property type="entry name" value="DNA repair protein MutS, domain III"/>
    <property type="match status" value="1"/>
</dbReference>
<evidence type="ECO:0000259" key="6">
    <source>
        <dbReference type="SMART" id="SM00534"/>
    </source>
</evidence>
<keyword evidence="1" id="KW-0547">Nucleotide-binding</keyword>
<keyword evidence="4" id="KW-0812">Transmembrane</keyword>
<dbReference type="SMART" id="SM00533">
    <property type="entry name" value="MUTSd"/>
    <property type="match status" value="1"/>
</dbReference>
<dbReference type="PANTHER" id="PTHR11361">
    <property type="entry name" value="DNA MISMATCH REPAIR PROTEIN MUTS FAMILY MEMBER"/>
    <property type="match status" value="1"/>
</dbReference>
<dbReference type="AlphaFoldDB" id="A0A9D2AY36"/>
<gene>
    <name evidence="7" type="ORF">H9853_00140</name>
</gene>
<name>A0A9D2AY36_9SPHI</name>
<organism evidence="7 8">
    <name type="scientific">Candidatus Sphingobacterium stercoripullorum</name>
    <dbReference type="NCBI Taxonomy" id="2838759"/>
    <lineage>
        <taxon>Bacteria</taxon>
        <taxon>Pseudomonadati</taxon>
        <taxon>Bacteroidota</taxon>
        <taxon>Sphingobacteriia</taxon>
        <taxon>Sphingobacteriales</taxon>
        <taxon>Sphingobacteriaceae</taxon>
        <taxon>Sphingobacterium</taxon>
    </lineage>
</organism>
<dbReference type="Gene3D" id="1.10.1420.10">
    <property type="match status" value="1"/>
</dbReference>
<keyword evidence="3" id="KW-0238">DNA-binding</keyword>
<reference evidence="7" key="1">
    <citation type="journal article" date="2021" name="PeerJ">
        <title>Extensive microbial diversity within the chicken gut microbiome revealed by metagenomics and culture.</title>
        <authorList>
            <person name="Gilroy R."/>
            <person name="Ravi A."/>
            <person name="Getino M."/>
            <person name="Pursley I."/>
            <person name="Horton D.L."/>
            <person name="Alikhan N.F."/>
            <person name="Baker D."/>
            <person name="Gharbi K."/>
            <person name="Hall N."/>
            <person name="Watson M."/>
            <person name="Adriaenssens E.M."/>
            <person name="Foster-Nyarko E."/>
            <person name="Jarju S."/>
            <person name="Secka A."/>
            <person name="Antonio M."/>
            <person name="Oren A."/>
            <person name="Chaudhuri R.R."/>
            <person name="La Ragione R."/>
            <person name="Hildebrand F."/>
            <person name="Pallen M.J."/>
        </authorList>
    </citation>
    <scope>NUCLEOTIDE SEQUENCE</scope>
    <source>
        <strain evidence="7">1719</strain>
    </source>
</reference>
<dbReference type="GO" id="GO:0005524">
    <property type="term" value="F:ATP binding"/>
    <property type="evidence" value="ECO:0007669"/>
    <property type="project" value="UniProtKB-KW"/>
</dbReference>
<evidence type="ECO:0000256" key="1">
    <source>
        <dbReference type="ARBA" id="ARBA00022741"/>
    </source>
</evidence>
<dbReference type="GO" id="GO:0005829">
    <property type="term" value="C:cytosol"/>
    <property type="evidence" value="ECO:0007669"/>
    <property type="project" value="TreeGrafter"/>
</dbReference>
<dbReference type="PANTHER" id="PTHR11361:SF99">
    <property type="entry name" value="DNA MISMATCH REPAIR PROTEIN"/>
    <property type="match status" value="1"/>
</dbReference>
<evidence type="ECO:0000256" key="2">
    <source>
        <dbReference type="ARBA" id="ARBA00022840"/>
    </source>
</evidence>
<reference evidence="7" key="2">
    <citation type="submission" date="2021-04" db="EMBL/GenBank/DDBJ databases">
        <authorList>
            <person name="Gilroy R."/>
        </authorList>
    </citation>
    <scope>NUCLEOTIDE SEQUENCE</scope>
    <source>
        <strain evidence="7">1719</strain>
    </source>
</reference>
<sequence>MIKQQYEENIRRTEGNIQNLQNKINRFGGLRLAVFVGFIVFIFKATETQSVLLLLLGLLALGVLFLYLVKKQSDIQQELSYQKALLRVNQNETFLAAGYGNIYGTGEEFSDDSHPYSADLDVFGKHSIYEALSRTSTANGKALLASWLSSPADTREVLDRQQVVEEWSQSVGFLQDLQAHLIFAEDLKVSPKQLLENYLSFDQAITLKSFLRFYIRLVPYLWIVLLGVSYFLYPIWSILGLLAAAHWTVCVLNGGKIFKTIGRVDKGSDLLKGFSKAAALLEGSSFQSKRSAQLIKKLQGESERDSFSGVLKELTGIVSKIEVRNNPLVGIGLNMLFLWDLKQSEQLSIWKRKHGEKVQDALEVIAEVEALLSLSLWRVNHPTWARPLIIEEPLRKSIRVRNMGHPLIDPSKVVVNSYDNHLHHIALITGSNMAGKSTFLRTFGTNAVLAFSGAVVCAESFHLPILALVSYMRIKDNLQENTSTFKAELDRMRFILAEVQKKDNAFFLIDEMFRGTNSVDKFLGSKAVIKKLLALHAQGMIATHDLQLSELEKDYPQLLENFHFDIQIVDGEMQFDYKVKHGKCTVFNASSLLKKLGIEIENN</sequence>
<dbReference type="SUPFAM" id="SSF52540">
    <property type="entry name" value="P-loop containing nucleoside triphosphate hydrolases"/>
    <property type="match status" value="1"/>
</dbReference>
<proteinExistence type="predicted"/>
<dbReference type="InterPro" id="IPR036187">
    <property type="entry name" value="DNA_mismatch_repair_MutS_sf"/>
</dbReference>
<dbReference type="GO" id="GO:0030983">
    <property type="term" value="F:mismatched DNA binding"/>
    <property type="evidence" value="ECO:0007669"/>
    <property type="project" value="InterPro"/>
</dbReference>
<feature type="transmembrane region" description="Helical" evidence="4">
    <location>
        <begin position="28"/>
        <end position="45"/>
    </location>
</feature>
<dbReference type="Pfam" id="PF00488">
    <property type="entry name" value="MutS_V"/>
    <property type="match status" value="1"/>
</dbReference>
<keyword evidence="4" id="KW-0472">Membrane</keyword>
<feature type="transmembrane region" description="Helical" evidence="4">
    <location>
        <begin position="51"/>
        <end position="69"/>
    </location>
</feature>
<dbReference type="InterPro" id="IPR045076">
    <property type="entry name" value="MutS"/>
</dbReference>
<accession>A0A9D2AY36</accession>
<feature type="domain" description="DNA mismatch repair protein MutS core" evidence="5">
    <location>
        <begin position="123"/>
        <end position="411"/>
    </location>
</feature>
<feature type="domain" description="DNA mismatch repair proteins mutS family" evidence="6">
    <location>
        <begin position="423"/>
        <end position="597"/>
    </location>
</feature>
<protein>
    <submittedName>
        <fullName evidence="7">DNA mismatch repair protein MutS</fullName>
    </submittedName>
</protein>
<evidence type="ECO:0000256" key="3">
    <source>
        <dbReference type="ARBA" id="ARBA00023125"/>
    </source>
</evidence>
<dbReference type="SMART" id="SM00534">
    <property type="entry name" value="MUTSac"/>
    <property type="match status" value="1"/>
</dbReference>
<dbReference type="Gene3D" id="3.40.50.300">
    <property type="entry name" value="P-loop containing nucleotide triphosphate hydrolases"/>
    <property type="match status" value="1"/>
</dbReference>
<feature type="transmembrane region" description="Helical" evidence="4">
    <location>
        <begin position="213"/>
        <end position="232"/>
    </location>
</feature>
<dbReference type="InterPro" id="IPR007696">
    <property type="entry name" value="DNA_mismatch_repair_MutS_core"/>
</dbReference>
<evidence type="ECO:0000256" key="4">
    <source>
        <dbReference type="SAM" id="Phobius"/>
    </source>
</evidence>
<comment type="caution">
    <text evidence="7">The sequence shown here is derived from an EMBL/GenBank/DDBJ whole genome shotgun (WGS) entry which is preliminary data.</text>
</comment>
<dbReference type="InterPro" id="IPR000432">
    <property type="entry name" value="DNA_mismatch_repair_MutS_C"/>
</dbReference>